<proteinExistence type="predicted"/>
<evidence type="ECO:0000259" key="1">
    <source>
        <dbReference type="Pfam" id="PF13229"/>
    </source>
</evidence>
<organism evidence="2">
    <name type="scientific">marine sediment metagenome</name>
    <dbReference type="NCBI Taxonomy" id="412755"/>
    <lineage>
        <taxon>unclassified sequences</taxon>
        <taxon>metagenomes</taxon>
        <taxon>ecological metagenomes</taxon>
    </lineage>
</organism>
<dbReference type="SUPFAM" id="SSF51126">
    <property type="entry name" value="Pectin lyase-like"/>
    <property type="match status" value="1"/>
</dbReference>
<dbReference type="Pfam" id="PF13229">
    <property type="entry name" value="Beta_helix"/>
    <property type="match status" value="1"/>
</dbReference>
<dbReference type="InterPro" id="IPR039448">
    <property type="entry name" value="Beta_helix"/>
</dbReference>
<dbReference type="InterPro" id="IPR011050">
    <property type="entry name" value="Pectin_lyase_fold/virulence"/>
</dbReference>
<accession>A0A0F9TQU4</accession>
<dbReference type="EMBL" id="LAZR01000185">
    <property type="protein sequence ID" value="KKN83420.1"/>
    <property type="molecule type" value="Genomic_DNA"/>
</dbReference>
<gene>
    <name evidence="2" type="ORF">LCGC14_0299550</name>
</gene>
<name>A0A0F9TQU4_9ZZZZ</name>
<comment type="caution">
    <text evidence="2">The sequence shown here is derived from an EMBL/GenBank/DDBJ whole genome shotgun (WGS) entry which is preliminary data.</text>
</comment>
<dbReference type="AlphaFoldDB" id="A0A0F9TQU4"/>
<feature type="domain" description="Right handed beta helix" evidence="1">
    <location>
        <begin position="112"/>
        <end position="234"/>
    </location>
</feature>
<dbReference type="Gene3D" id="2.160.20.10">
    <property type="entry name" value="Single-stranded right-handed beta-helix, Pectin lyase-like"/>
    <property type="match status" value="1"/>
</dbReference>
<evidence type="ECO:0000313" key="2">
    <source>
        <dbReference type="EMBL" id="KKN83420.1"/>
    </source>
</evidence>
<dbReference type="InterPro" id="IPR012334">
    <property type="entry name" value="Pectin_lyas_fold"/>
</dbReference>
<sequence length="556" mass="62203">MKNSYLILLFFALISSMHSYAQVVYVDSLLAADCKGNYSVSNRNCNGSDGNAYKTLESAANAATAGTQVLIREGIFNEQLSPQYSGEENNYIVFKNYENEVVQFTGDLLAPAIWIDQKEYIAIDGLIFKDCPQFMSIKASSHIKVENCEFENSTMWESCQLKDMGDYFLFKNNIVKNGTDLLSIQGGSFHLIEGNTFDTASHTCLVFMGVHDSAIRNNILINPNQKLLEIFATRDREWSAPYRKSEHILIENNLFGPNSHREGLYKGKEPPASWGVQFAGVKCIMRNNIFAGCEGGMDICGYGKVGGGDDSPEAAFNYSNRFYNNTVYSNGGKGRYGSGPGVKVSHNLHTEFYNNIFMNNIFYANRIFKDAHTKRDVPSVQVAFSSSSNPSETRFYNNNITAQSNKDEEVFFIGKEDKGFTLNAFEQTYPDYIQNNIQGNPLFKIKNPNLKHIVKDDYRLSEDSTCIDAGAFLTYAIGAGDTSIVLKVKDPYFFTDGFSIVEGDIIRVGDNEVQIKSIDYDTGYMILENAIQWKDKAPVSLLYKGHAPDIGAIESY</sequence>
<protein>
    <recommendedName>
        <fullName evidence="1">Right handed beta helix domain-containing protein</fullName>
    </recommendedName>
</protein>
<reference evidence="2" key="1">
    <citation type="journal article" date="2015" name="Nature">
        <title>Complex archaea that bridge the gap between prokaryotes and eukaryotes.</title>
        <authorList>
            <person name="Spang A."/>
            <person name="Saw J.H."/>
            <person name="Jorgensen S.L."/>
            <person name="Zaremba-Niedzwiedzka K."/>
            <person name="Martijn J."/>
            <person name="Lind A.E."/>
            <person name="van Eijk R."/>
            <person name="Schleper C."/>
            <person name="Guy L."/>
            <person name="Ettema T.J."/>
        </authorList>
    </citation>
    <scope>NUCLEOTIDE SEQUENCE</scope>
</reference>